<evidence type="ECO:0000256" key="1">
    <source>
        <dbReference type="SAM" id="Phobius"/>
    </source>
</evidence>
<dbReference type="Gene3D" id="2.60.120.260">
    <property type="entry name" value="Galactose-binding domain-like"/>
    <property type="match status" value="1"/>
</dbReference>
<evidence type="ECO:0008006" key="5">
    <source>
        <dbReference type="Google" id="ProtNLM"/>
    </source>
</evidence>
<reference evidence="3 4" key="1">
    <citation type="submission" date="2024-09" db="EMBL/GenBank/DDBJ databases">
        <authorList>
            <person name="Sun Q."/>
            <person name="Mori K."/>
        </authorList>
    </citation>
    <scope>NUCLEOTIDE SEQUENCE [LARGE SCALE GENOMIC DNA]</scope>
    <source>
        <strain evidence="3 4">CECT 7955</strain>
    </source>
</reference>
<protein>
    <recommendedName>
        <fullName evidence="5">DUF3999 domain-containing protein</fullName>
    </recommendedName>
</protein>
<organism evidence="3 4">
    <name type="scientific">Flavobacterium jumunjinense</name>
    <dbReference type="NCBI Taxonomy" id="998845"/>
    <lineage>
        <taxon>Bacteria</taxon>
        <taxon>Pseudomonadati</taxon>
        <taxon>Bacteroidota</taxon>
        <taxon>Flavobacteriia</taxon>
        <taxon>Flavobacteriales</taxon>
        <taxon>Flavobacteriaceae</taxon>
        <taxon>Flavobacterium</taxon>
    </lineage>
</organism>
<name>A0ABV5GPC4_9FLAO</name>
<comment type="caution">
    <text evidence="3">The sequence shown here is derived from an EMBL/GenBank/DDBJ whole genome shotgun (WGS) entry which is preliminary data.</text>
</comment>
<dbReference type="EMBL" id="JBHMEY010000036">
    <property type="protein sequence ID" value="MFB9097139.1"/>
    <property type="molecule type" value="Genomic_DNA"/>
</dbReference>
<keyword evidence="1" id="KW-0812">Transmembrane</keyword>
<feature type="signal peptide" evidence="2">
    <location>
        <begin position="1"/>
        <end position="18"/>
    </location>
</feature>
<keyword evidence="1" id="KW-0472">Membrane</keyword>
<keyword evidence="2" id="KW-0732">Signal</keyword>
<keyword evidence="1" id="KW-1133">Transmembrane helix</keyword>
<proteinExistence type="predicted"/>
<accession>A0ABV5GPC4</accession>
<evidence type="ECO:0000313" key="4">
    <source>
        <dbReference type="Proteomes" id="UP001589607"/>
    </source>
</evidence>
<feature type="transmembrane region" description="Helical" evidence="1">
    <location>
        <begin position="377"/>
        <end position="398"/>
    </location>
</feature>
<evidence type="ECO:0000313" key="3">
    <source>
        <dbReference type="EMBL" id="MFB9097139.1"/>
    </source>
</evidence>
<gene>
    <name evidence="3" type="ORF">ACFFVF_11465</name>
</gene>
<dbReference type="Proteomes" id="UP001589607">
    <property type="component" value="Unassembled WGS sequence"/>
</dbReference>
<sequence>MKKFSSLFLLFSFLFGFAQNYKGAIQKIKEDGLHQIVINPEIRASASENLGFLRIKDGKQNEIPYVIAFDSDKSWSTYVPFEIVSRNIIKDSITSIVVENKSNSKLNQISLKIANTSISKYYSISGSNDKEDWFGLVENQRLTDMNATAATTVEKSISFPVNSYKYLKIDCNDKITLPINILDIGQYKHHFLSQELIEIEGLTYTTVENNQRKVTQIVFPLDKNYQIDAISFNIKTELYVRDAKLIVNRERKIKKRTEKHEEVISTFQLNSKNNSVFYFDDLKEKELIIEIENNDNQALEIENIHLLQKPVYLISKLNANQNYEVFIDSTYSKPSYDLINFISDSIYNLPEAKIINFQKVVDDKINTKEKPFWQTQLFMWICIVLGGGIVAYFAFVLLKDMKNE</sequence>
<evidence type="ECO:0000256" key="2">
    <source>
        <dbReference type="SAM" id="SignalP"/>
    </source>
</evidence>
<feature type="chain" id="PRO_5045061035" description="DUF3999 domain-containing protein" evidence="2">
    <location>
        <begin position="19"/>
        <end position="404"/>
    </location>
</feature>
<dbReference type="RefSeq" id="WP_236457588.1">
    <property type="nucleotide sequence ID" value="NZ_CBCSGE010000037.1"/>
</dbReference>
<keyword evidence="4" id="KW-1185">Reference proteome</keyword>